<dbReference type="PANTHER" id="PTHR43208:SF1">
    <property type="entry name" value="ABC TRANSPORTER SUBSTRATE-BINDING PROTEIN"/>
    <property type="match status" value="1"/>
</dbReference>
<dbReference type="PATRIC" id="fig|927704.6.peg.3210"/>
<keyword evidence="4" id="KW-0449">Lipoprotein</keyword>
<dbReference type="Proteomes" id="UP000007887">
    <property type="component" value="Plasmid pSRC2"/>
</dbReference>
<geneLocation type="plasmid" evidence="4 5">
    <name>pSRC2</name>
</geneLocation>
<proteinExistence type="predicted"/>
<dbReference type="InterPro" id="IPR052910">
    <property type="entry name" value="ABC-Purine-Binding"/>
</dbReference>
<dbReference type="OrthoDB" id="9769871at2"/>
<dbReference type="AlphaFoldDB" id="I0GUW3"/>
<dbReference type="GO" id="GO:0005886">
    <property type="term" value="C:plasma membrane"/>
    <property type="evidence" value="ECO:0007669"/>
    <property type="project" value="InterPro"/>
</dbReference>
<sequence>MKKKFTLWAYFAVAFMLAMSSFSIANVVEAAIPKAGFIFFHDEASTYDANFMRAAEQACREQGVEFVFKTAVPESEECTKIAAELVQEGCRIVFADSFGHDSYMAEAAKKFPAVYFITATGVKSHTANLPNYHNAFATIYEGRYLTGIAAGMKLNEMIAEGKIAPNKAKIGYVGAYTYPEVISGYTAFFLGVRSVCKTATMDVLFTGSWYDYDAEKKAAEQLVAGGAVLLGQHSDSMGVPSFCEANNIPNVAYNESLEKEYPKTFLVSSKINWKPYFTYIIDSVKNGKAIARDWTGHMADGSVEISAINERVAAKGTARALAKAQKKLSNGKVNVFDVRKFTVSGAQLNAFEAAISEGDVREAVKDGYFHESEYRSAPYFDLTIDGVNLLNTAY</sequence>
<dbReference type="CDD" id="cd19963">
    <property type="entry name" value="PBP1_BMP-like"/>
    <property type="match status" value="1"/>
</dbReference>
<dbReference type="KEGG" id="sri:SELR_pSRC200160"/>
<dbReference type="Gene3D" id="3.40.50.2300">
    <property type="match status" value="2"/>
</dbReference>
<dbReference type="EMBL" id="AP012293">
    <property type="protein sequence ID" value="BAL84550.1"/>
    <property type="molecule type" value="Genomic_DNA"/>
</dbReference>
<feature type="chain" id="PRO_5039639539" evidence="2">
    <location>
        <begin position="26"/>
        <end position="394"/>
    </location>
</feature>
<evidence type="ECO:0000313" key="5">
    <source>
        <dbReference type="Proteomes" id="UP000007887"/>
    </source>
</evidence>
<dbReference type="PANTHER" id="PTHR43208">
    <property type="entry name" value="ABC TRANSPORTER SUBSTRATE-BINDING PROTEIN"/>
    <property type="match status" value="1"/>
</dbReference>
<reference evidence="4 5" key="1">
    <citation type="submission" date="2011-10" db="EMBL/GenBank/DDBJ databases">
        <title>Whole genome sequence of Selenomonas ruminantium subsp. lactilytica TAM6421.</title>
        <authorList>
            <person name="Oguchi A."/>
            <person name="Ankai A."/>
            <person name="Kaneko J."/>
            <person name="Yamada-Narita S."/>
            <person name="Fukui S."/>
            <person name="Takahashi M."/>
            <person name="Onodera T."/>
            <person name="Kojima S."/>
            <person name="Fushimi T."/>
            <person name="Abe N."/>
            <person name="Kamio Y."/>
            <person name="Yamazaki S."/>
            <person name="Fujita N."/>
        </authorList>
    </citation>
    <scope>NUCLEOTIDE SEQUENCE [LARGE SCALE GENOMIC DNA]</scope>
    <source>
        <strain evidence="5">NBRC 103574 / TAM6421</strain>
        <plasmid evidence="4 5">pSRC2</plasmid>
    </source>
</reference>
<dbReference type="HOGENOM" id="CLU_038813_2_0_9"/>
<dbReference type="InterPro" id="IPR003760">
    <property type="entry name" value="PnrA-like"/>
</dbReference>
<evidence type="ECO:0000313" key="4">
    <source>
        <dbReference type="EMBL" id="BAL84550.1"/>
    </source>
</evidence>
<dbReference type="RefSeq" id="WP_014430901.1">
    <property type="nucleotide sequence ID" value="NC_017076.1"/>
</dbReference>
<protein>
    <submittedName>
        <fullName evidence="4">Putative basic membrane lipoprotein</fullName>
    </submittedName>
</protein>
<evidence type="ECO:0000259" key="3">
    <source>
        <dbReference type="Pfam" id="PF02608"/>
    </source>
</evidence>
<accession>I0GUW3</accession>
<dbReference type="Pfam" id="PF02608">
    <property type="entry name" value="Bmp"/>
    <property type="match status" value="1"/>
</dbReference>
<evidence type="ECO:0000256" key="2">
    <source>
        <dbReference type="SAM" id="SignalP"/>
    </source>
</evidence>
<keyword evidence="4" id="KW-0614">Plasmid</keyword>
<gene>
    <name evidence="4" type="ordered locus">SELR_pSRC200160</name>
</gene>
<organism evidence="4 5">
    <name type="scientific">Selenomonas ruminantium subsp. lactilytica (strain NBRC 103574 / TAM6421)</name>
    <dbReference type="NCBI Taxonomy" id="927704"/>
    <lineage>
        <taxon>Bacteria</taxon>
        <taxon>Bacillati</taxon>
        <taxon>Bacillota</taxon>
        <taxon>Negativicutes</taxon>
        <taxon>Selenomonadales</taxon>
        <taxon>Selenomonadaceae</taxon>
        <taxon>Selenomonas</taxon>
    </lineage>
</organism>
<feature type="domain" description="ABC transporter substrate-binding protein PnrA-like" evidence="3">
    <location>
        <begin position="51"/>
        <end position="329"/>
    </location>
</feature>
<name>I0GUW3_SELRL</name>
<feature type="signal peptide" evidence="2">
    <location>
        <begin position="1"/>
        <end position="25"/>
    </location>
</feature>
<keyword evidence="1 2" id="KW-0732">Signal</keyword>
<evidence type="ECO:0000256" key="1">
    <source>
        <dbReference type="ARBA" id="ARBA00022729"/>
    </source>
</evidence>